<dbReference type="RefSeq" id="WP_133233887.1">
    <property type="nucleotide sequence ID" value="NZ_SMRT01000016.1"/>
</dbReference>
<dbReference type="OrthoDB" id="9776025at2"/>
<organism evidence="8 9">
    <name type="scientific">Paenibacillus piri</name>
    <dbReference type="NCBI Taxonomy" id="2547395"/>
    <lineage>
        <taxon>Bacteria</taxon>
        <taxon>Bacillati</taxon>
        <taxon>Bacillota</taxon>
        <taxon>Bacilli</taxon>
        <taxon>Bacillales</taxon>
        <taxon>Paenibacillaceae</taxon>
        <taxon>Paenibacillus</taxon>
    </lineage>
</organism>
<feature type="domain" description="Flagellar hook-associated protein 2 C-terminal" evidence="7">
    <location>
        <begin position="337"/>
        <end position="610"/>
    </location>
</feature>
<keyword evidence="4 5" id="KW-0975">Bacterial flagellum</keyword>
<dbReference type="Pfam" id="PF07195">
    <property type="entry name" value="FliD_C"/>
    <property type="match status" value="1"/>
</dbReference>
<dbReference type="GO" id="GO:0009421">
    <property type="term" value="C:bacterial-type flagellum filament cap"/>
    <property type="evidence" value="ECO:0007669"/>
    <property type="project" value="InterPro"/>
</dbReference>
<sequence>MVMRITGLASGFDTETTVAKLMQAQRIPLDRLLQKKQLLEWKRDDYRALNSKILELRTAASDMKLPSKYQSKKVSSTDDASLSVTATAAANEGIYKIKIGKLAEAASLSSSAVLGAGSETKKLKDLDAGFVASTFNITGEKGSATIQLNPEDTIAQFITNVNGKSNTTGIKATYDSTIDKVLFVTSSTGTASKIDLKMEGSSDIFGLGLSGAESGQTIHGTTGGVALTSTSYVDKSLTADKKLKIQINGGTAYEFKVTSKTTVGQLVDSINSSDLGQTKGVSAYIDGSGNLAFFNKNSTDVVTFDDDSSGALLGKLGYLQGGNESSALTYSQKTVSGKNAEVYFNGSTDPVTYATNNFSISGMNFTAKKVTAGEVDVTVSQDVDTIYNTIKTFVEKYNELIDLVKNKISEKSYRDFQPLTDEQKKDMKEDDIKRWEEKAKSGMLANDQILSSGLNSFRQALSSVIQGIPDNQLKSLSDIGISSSNVSGGVITGNYLENGKLYIDDAKLKAAIAQHPDEVSKLFLANDGDPESSAGDGIAVRMYDQANQLFSKISNKAGLQVTVQSKYLIGKTLLDIDKQVDSLSRRMDALETRYYKQFSAMENYINQMNAQSAYLSQQFKM</sequence>
<dbReference type="PANTHER" id="PTHR30288:SF0">
    <property type="entry name" value="FLAGELLAR HOOK-ASSOCIATED PROTEIN 2"/>
    <property type="match status" value="1"/>
</dbReference>
<evidence type="ECO:0000259" key="6">
    <source>
        <dbReference type="Pfam" id="PF02465"/>
    </source>
</evidence>
<dbReference type="Pfam" id="PF02465">
    <property type="entry name" value="FliD_N"/>
    <property type="match status" value="1"/>
</dbReference>
<dbReference type="Pfam" id="PF07196">
    <property type="entry name" value="Flagellin_IN"/>
    <property type="match status" value="1"/>
</dbReference>
<comment type="caution">
    <text evidence="8">The sequence shown here is derived from an EMBL/GenBank/DDBJ whole genome shotgun (WGS) entry which is preliminary data.</text>
</comment>
<evidence type="ECO:0000259" key="7">
    <source>
        <dbReference type="Pfam" id="PF07195"/>
    </source>
</evidence>
<gene>
    <name evidence="8" type="ORF">E1757_26500</name>
</gene>
<protein>
    <recommendedName>
        <fullName evidence="5">Flagellar hook-associated protein 2</fullName>
        <shortName evidence="5">HAP2</shortName>
    </recommendedName>
    <alternativeName>
        <fullName evidence="5">Flagellar cap protein</fullName>
    </alternativeName>
</protein>
<keyword evidence="3" id="KW-0175">Coiled coil</keyword>
<dbReference type="Proteomes" id="UP000295636">
    <property type="component" value="Unassembled WGS sequence"/>
</dbReference>
<evidence type="ECO:0000256" key="4">
    <source>
        <dbReference type="ARBA" id="ARBA00023143"/>
    </source>
</evidence>
<evidence type="ECO:0000313" key="8">
    <source>
        <dbReference type="EMBL" id="TDF93487.1"/>
    </source>
</evidence>
<proteinExistence type="inferred from homology"/>
<comment type="function">
    <text evidence="5">Required for morphogenesis and for the elongation of the flagellar filament by facilitating polymerization of the flagellin monomers at the tip of growing filament. Forms a capping structure, which prevents flagellin subunits (transported through the central channel of the flagellum) from leaking out without polymerization at the distal end.</text>
</comment>
<keyword evidence="9" id="KW-1185">Reference proteome</keyword>
<dbReference type="InterPro" id="IPR040026">
    <property type="entry name" value="FliD"/>
</dbReference>
<accession>A0A4R5KGN0</accession>
<dbReference type="GO" id="GO:0009424">
    <property type="term" value="C:bacterial-type flagellum hook"/>
    <property type="evidence" value="ECO:0007669"/>
    <property type="project" value="UniProtKB-UniRule"/>
</dbReference>
<dbReference type="EMBL" id="SMRT01000016">
    <property type="protein sequence ID" value="TDF93487.1"/>
    <property type="molecule type" value="Genomic_DNA"/>
</dbReference>
<dbReference type="AlphaFoldDB" id="A0A4R5KGN0"/>
<evidence type="ECO:0000256" key="3">
    <source>
        <dbReference type="ARBA" id="ARBA00023054"/>
    </source>
</evidence>
<evidence type="ECO:0000313" key="9">
    <source>
        <dbReference type="Proteomes" id="UP000295636"/>
    </source>
</evidence>
<keyword evidence="5" id="KW-0964">Secreted</keyword>
<comment type="similarity">
    <text evidence="1 5">Belongs to the FliD family.</text>
</comment>
<dbReference type="GO" id="GO:0005576">
    <property type="term" value="C:extracellular region"/>
    <property type="evidence" value="ECO:0007669"/>
    <property type="project" value="UniProtKB-SubCell"/>
</dbReference>
<dbReference type="PANTHER" id="PTHR30288">
    <property type="entry name" value="FLAGELLAR CAP/ASSEMBLY PROTEIN FLID"/>
    <property type="match status" value="1"/>
</dbReference>
<dbReference type="GO" id="GO:0071973">
    <property type="term" value="P:bacterial-type flagellum-dependent cell motility"/>
    <property type="evidence" value="ECO:0007669"/>
    <property type="project" value="TreeGrafter"/>
</dbReference>
<reference evidence="8 9" key="1">
    <citation type="submission" date="2019-03" db="EMBL/GenBank/DDBJ databases">
        <title>This is whole genome sequence of Paenibacillus sp MS74 strain.</title>
        <authorList>
            <person name="Trinh H.N."/>
        </authorList>
    </citation>
    <scope>NUCLEOTIDE SEQUENCE [LARGE SCALE GENOMIC DNA]</scope>
    <source>
        <strain evidence="8 9">MS74</strain>
    </source>
</reference>
<comment type="subcellular location">
    <subcellularLocation>
        <location evidence="5">Secreted</location>
    </subcellularLocation>
    <subcellularLocation>
        <location evidence="5">Bacterial flagellum</location>
    </subcellularLocation>
</comment>
<evidence type="ECO:0000256" key="2">
    <source>
        <dbReference type="ARBA" id="ARBA00011255"/>
    </source>
</evidence>
<feature type="domain" description="Flagellar hook-associated protein 2 N-terminal" evidence="6">
    <location>
        <begin position="10"/>
        <end position="105"/>
    </location>
</feature>
<evidence type="ECO:0000256" key="5">
    <source>
        <dbReference type="RuleBase" id="RU362066"/>
    </source>
</evidence>
<comment type="subunit">
    <text evidence="2 5">Homopentamer.</text>
</comment>
<dbReference type="InterPro" id="IPR010809">
    <property type="entry name" value="FliD_C"/>
</dbReference>
<dbReference type="InterPro" id="IPR003481">
    <property type="entry name" value="FliD_N"/>
</dbReference>
<evidence type="ECO:0000256" key="1">
    <source>
        <dbReference type="ARBA" id="ARBA00009764"/>
    </source>
</evidence>
<dbReference type="GO" id="GO:0007155">
    <property type="term" value="P:cell adhesion"/>
    <property type="evidence" value="ECO:0007669"/>
    <property type="project" value="InterPro"/>
</dbReference>
<name>A0A4R5KGN0_9BACL</name>
<dbReference type="InterPro" id="IPR010810">
    <property type="entry name" value="Flagellin_hook_IN_motif"/>
</dbReference>